<feature type="region of interest" description="Disordered" evidence="2">
    <location>
        <begin position="80"/>
        <end position="101"/>
    </location>
</feature>
<feature type="compositionally biased region" description="Low complexity" evidence="2">
    <location>
        <begin position="695"/>
        <end position="707"/>
    </location>
</feature>
<feature type="compositionally biased region" description="Polar residues" evidence="2">
    <location>
        <begin position="80"/>
        <end position="98"/>
    </location>
</feature>
<dbReference type="PANTHER" id="PTHR47279:SF1">
    <property type="entry name" value="TRANSCRIPTION FACTOR SOX-30"/>
    <property type="match status" value="1"/>
</dbReference>
<accession>A0A8W8IVD5</accession>
<protein>
    <recommendedName>
        <fullName evidence="3">HMG box domain-containing protein</fullName>
    </recommendedName>
</protein>
<dbReference type="SMART" id="SM00398">
    <property type="entry name" value="HMG"/>
    <property type="match status" value="1"/>
</dbReference>
<dbReference type="InterPro" id="IPR052856">
    <property type="entry name" value="SOX30_TF"/>
</dbReference>
<keyword evidence="1" id="KW-0539">Nucleus</keyword>
<feature type="compositionally biased region" description="Acidic residues" evidence="2">
    <location>
        <begin position="1052"/>
        <end position="1070"/>
    </location>
</feature>
<dbReference type="GO" id="GO:0003677">
    <property type="term" value="F:DNA binding"/>
    <property type="evidence" value="ECO:0007669"/>
    <property type="project" value="UniProtKB-UniRule"/>
</dbReference>
<reference evidence="4" key="1">
    <citation type="submission" date="2022-08" db="UniProtKB">
        <authorList>
            <consortium name="EnsemblMetazoa"/>
        </authorList>
    </citation>
    <scope>IDENTIFICATION</scope>
    <source>
        <strain evidence="4">05x7-T-G4-1.051#20</strain>
    </source>
</reference>
<feature type="compositionally biased region" description="Polar residues" evidence="2">
    <location>
        <begin position="683"/>
        <end position="694"/>
    </location>
</feature>
<dbReference type="Gene3D" id="1.10.30.10">
    <property type="entry name" value="High mobility group box domain"/>
    <property type="match status" value="1"/>
</dbReference>
<dbReference type="SUPFAM" id="SSF47095">
    <property type="entry name" value="HMG-box"/>
    <property type="match status" value="1"/>
</dbReference>
<dbReference type="PROSITE" id="PS50118">
    <property type="entry name" value="HMG_BOX_2"/>
    <property type="match status" value="1"/>
</dbReference>
<feature type="compositionally biased region" description="Basic and acidic residues" evidence="2">
    <location>
        <begin position="1033"/>
        <end position="1051"/>
    </location>
</feature>
<feature type="region of interest" description="Disordered" evidence="2">
    <location>
        <begin position="946"/>
        <end position="985"/>
    </location>
</feature>
<keyword evidence="1" id="KW-0238">DNA-binding</keyword>
<evidence type="ECO:0000313" key="4">
    <source>
        <dbReference type="EnsemblMetazoa" id="G16046.1:cds"/>
    </source>
</evidence>
<dbReference type="EnsemblMetazoa" id="G16046.1">
    <property type="protein sequence ID" value="G16046.1:cds"/>
    <property type="gene ID" value="G16046"/>
</dbReference>
<evidence type="ECO:0000256" key="2">
    <source>
        <dbReference type="SAM" id="MobiDB-lite"/>
    </source>
</evidence>
<feature type="region of interest" description="Disordered" evidence="2">
    <location>
        <begin position="127"/>
        <end position="149"/>
    </location>
</feature>
<organism evidence="4 5">
    <name type="scientific">Magallana gigas</name>
    <name type="common">Pacific oyster</name>
    <name type="synonym">Crassostrea gigas</name>
    <dbReference type="NCBI Taxonomy" id="29159"/>
    <lineage>
        <taxon>Eukaryota</taxon>
        <taxon>Metazoa</taxon>
        <taxon>Spiralia</taxon>
        <taxon>Lophotrochozoa</taxon>
        <taxon>Mollusca</taxon>
        <taxon>Bivalvia</taxon>
        <taxon>Autobranchia</taxon>
        <taxon>Pteriomorphia</taxon>
        <taxon>Ostreida</taxon>
        <taxon>Ostreoidea</taxon>
        <taxon>Ostreidae</taxon>
        <taxon>Magallana</taxon>
    </lineage>
</organism>
<evidence type="ECO:0000256" key="1">
    <source>
        <dbReference type="PROSITE-ProRule" id="PRU00267"/>
    </source>
</evidence>
<keyword evidence="5" id="KW-1185">Reference proteome</keyword>
<feature type="region of interest" description="Disordered" evidence="2">
    <location>
        <begin position="1253"/>
        <end position="1284"/>
    </location>
</feature>
<feature type="compositionally biased region" description="Polar residues" evidence="2">
    <location>
        <begin position="292"/>
        <end position="307"/>
    </location>
</feature>
<dbReference type="PANTHER" id="PTHR47279">
    <property type="entry name" value="TRANSCRIPTION FACTOR SOX-30"/>
    <property type="match status" value="1"/>
</dbReference>
<dbReference type="InterPro" id="IPR009071">
    <property type="entry name" value="HMG_box_dom"/>
</dbReference>
<dbReference type="InterPro" id="IPR036910">
    <property type="entry name" value="HMG_box_dom_sf"/>
</dbReference>
<dbReference type="Proteomes" id="UP000005408">
    <property type="component" value="Unassembled WGS sequence"/>
</dbReference>
<name>A0A8W8IVD5_MAGGI</name>
<dbReference type="Pfam" id="PF00505">
    <property type="entry name" value="HMG_box"/>
    <property type="match status" value="1"/>
</dbReference>
<feature type="DNA-binding region" description="HMG box" evidence="1">
    <location>
        <begin position="175"/>
        <end position="243"/>
    </location>
</feature>
<feature type="compositionally biased region" description="Basic and acidic residues" evidence="2">
    <location>
        <begin position="130"/>
        <end position="149"/>
    </location>
</feature>
<feature type="domain" description="HMG box" evidence="3">
    <location>
        <begin position="175"/>
        <end position="243"/>
    </location>
</feature>
<feature type="region of interest" description="Disordered" evidence="2">
    <location>
        <begin position="683"/>
        <end position="708"/>
    </location>
</feature>
<feature type="region of interest" description="Disordered" evidence="2">
    <location>
        <begin position="1017"/>
        <end position="1080"/>
    </location>
</feature>
<feature type="compositionally biased region" description="Basic and acidic residues" evidence="2">
    <location>
        <begin position="1187"/>
        <end position="1199"/>
    </location>
</feature>
<feature type="region of interest" description="Disordered" evidence="2">
    <location>
        <begin position="1179"/>
        <end position="1199"/>
    </location>
</feature>
<evidence type="ECO:0000313" key="5">
    <source>
        <dbReference type="Proteomes" id="UP000005408"/>
    </source>
</evidence>
<feature type="compositionally biased region" description="Polar residues" evidence="2">
    <location>
        <begin position="1017"/>
        <end position="1026"/>
    </location>
</feature>
<feature type="region of interest" description="Disordered" evidence="2">
    <location>
        <begin position="269"/>
        <end position="339"/>
    </location>
</feature>
<sequence length="1284" mass="144215">MQSESKEKMEQGIKNGFSVYNNDITQKPTMVKYFYFDKDGRQLSEEDVQKLKINVKGNVVLSSGLAGAPIDGHFLDSQGNSFENGTRKTTPQQTSVTKTEPVRQRSVIPNFQASHNGQIYLVTPDGGLRPAEESSEIKTEPDDQEKKNTTEKVMPGTNIEYRNRGTNHLNRNGKIKRPMNAFMLWAREFRGRLAEQMPNASNAEISVGLGQVWANLPTPEKQHFYLEAERVKNQHRRDFPGWIYQPNITKRQNSKDSQHARMWQRFVTNKEADGKEQGMETKFRPIAPAPPDSQSSGNISTKAYSTGTDDDKLSPPKSSVKLGDSQMSNEVKSNTMTLDEQKHQQDSKIDAQTIQSTVKQVIVSSSSQQRVYNHPLPVSTFKEFKQDVMSSEQLKNTATCVHNGPQLQTGIRKDVAPIMSTHTQPAPVSRSHMMYRDPVAMAATGTQVDYTRGFSKQPIPVPGYQTARPGRPTSYGLKYDYTPLSKISSFVPMTRPRVSSTVVTPSTGQVNQQPPQKLLTQETLGAHLPVNQTMLNQFAPHQGNETQQKTKQAVHQMTANESHSPDDLQQPIAIPTLPNLPDKADPLWPFPFPGVEQGPQTHLLYQGNVPETHTKSVLSDPYAPFYFDNYINPVRPTELQVDVNGWQQYLNDDHTNAPIKQTANYFPTVKQCPSDIEICPSPASHTLSRNQIKPTSSGTELSTSTSSDRLINTSNTVTLQEVNINQQQGCSPSSIEKLSCPSTSQESMLSDNQEKQNQMVVIQTTGNNQRVAEENEIHITPLQTPSGHHIGTMVQNFGNNEVSINPAHYGGENIYQCIPQPAPGACPRSQGKGVEFGSVMSSAFHAINGDLETFENNLEKYPLPGYSETVSCIYPQHDVPQYVQPSTSSENFQMISKYQDENNRPIKKRSYKIIEGLLENEVWTTQNRPMKTVSATEQSFSDLEFKDDAKASKSDDELLRKGKITKDQEQVHSMEEEEDNTNAQEPMVERNDMIHCHINELLETNSETETNNKNIQEQKNSTAANEDNNESPPIRKEVDLQKIDQEKKGDNSGEDTVEENNQENESEDEFLSGNIDETEVSKVNTETVTCEENFENKCPEIVVKTEADDETDEGTSGYSEVAESKEELSKIELVIDNAEVMSLSNCEEQYLISNDTSAEISGEMENQLHQLSKPQLSEILEDESSSEIDKQNTSESNHQYEEIFKSVQLVKKNKTKYTILDSEKSCEETKHHLDYPNLESGDATASVKRVALEEEEPLPSFVKSRNKRRQPYDSPVRASKRLRN</sequence>
<proteinExistence type="predicted"/>
<feature type="compositionally biased region" description="Polar residues" evidence="2">
    <location>
        <begin position="325"/>
        <end position="338"/>
    </location>
</feature>
<evidence type="ECO:0000259" key="3">
    <source>
        <dbReference type="PROSITE" id="PS50118"/>
    </source>
</evidence>
<dbReference type="GO" id="GO:0005634">
    <property type="term" value="C:nucleus"/>
    <property type="evidence" value="ECO:0007669"/>
    <property type="project" value="UniProtKB-UniRule"/>
</dbReference>
<feature type="compositionally biased region" description="Basic and acidic residues" evidence="2">
    <location>
        <begin position="269"/>
        <end position="283"/>
    </location>
</feature>
<feature type="compositionally biased region" description="Basic and acidic residues" evidence="2">
    <location>
        <begin position="946"/>
        <end position="974"/>
    </location>
</feature>